<dbReference type="EMBL" id="AF416993">
    <property type="protein sequence ID" value="AAN32663.1"/>
    <property type="molecule type" value="mRNA"/>
</dbReference>
<protein>
    <submittedName>
        <fullName evidence="5">Epoxide hydrolase</fullName>
    </submittedName>
</protein>
<dbReference type="GO" id="GO:0004301">
    <property type="term" value="F:epoxide hydrolase activity"/>
    <property type="evidence" value="ECO:0007669"/>
    <property type="project" value="TreeGrafter"/>
</dbReference>
<dbReference type="PANTHER" id="PTHR21661">
    <property type="entry name" value="EPOXIDE HYDROLASE 1-RELATED"/>
    <property type="match status" value="1"/>
</dbReference>
<name>Q8J2N3_9BASI</name>
<dbReference type="SUPFAM" id="SSF53474">
    <property type="entry name" value="alpha/beta-Hydrolases"/>
    <property type="match status" value="1"/>
</dbReference>
<keyword evidence="2 5" id="KW-0378">Hydrolase</keyword>
<accession>Q8J2N3</accession>
<proteinExistence type="evidence at transcript level"/>
<dbReference type="InterPro" id="IPR016292">
    <property type="entry name" value="Epoxide_hydrolase"/>
</dbReference>
<evidence type="ECO:0000259" key="4">
    <source>
        <dbReference type="Pfam" id="PF06441"/>
    </source>
</evidence>
<dbReference type="InterPro" id="IPR029058">
    <property type="entry name" value="AB_hydrolase_fold"/>
</dbReference>
<evidence type="ECO:0000256" key="1">
    <source>
        <dbReference type="ARBA" id="ARBA00010088"/>
    </source>
</evidence>
<reference evidence="5" key="1">
    <citation type="submission" date="2001-09" db="EMBL/GenBank/DDBJ databases">
        <title>Epoxide hydrolase-encoding cDNA from Rhodotorula araucariae CBS 6031.</title>
        <authorList>
            <person name="Visser H."/>
            <person name="Weijers C.A.G.M."/>
            <person name="van Ooyen A.J.J."/>
            <person name="Verdoes J.C."/>
        </authorList>
    </citation>
    <scope>NUCLEOTIDE SEQUENCE</scope>
    <source>
        <strain evidence="5">CBS 6031</strain>
    </source>
</reference>
<evidence type="ECO:0000256" key="3">
    <source>
        <dbReference type="PIRSR" id="PIRSR001112-1"/>
    </source>
</evidence>
<dbReference type="PRINTS" id="PR00412">
    <property type="entry name" value="EPOXHYDRLASE"/>
</dbReference>
<dbReference type="InterPro" id="IPR000639">
    <property type="entry name" value="Epox_hydrolase-like"/>
</dbReference>
<dbReference type="ESTHER" id="rhoar-EPH1">
    <property type="family name" value="Epoxide_hydrolase"/>
</dbReference>
<dbReference type="GO" id="GO:0097176">
    <property type="term" value="P:epoxide metabolic process"/>
    <property type="evidence" value="ECO:0007669"/>
    <property type="project" value="TreeGrafter"/>
</dbReference>
<sequence>MSEHSFEAPPQPFTVDFAPHIEDLHRRLDNARWPTQEIVPVDVSETEHHNAFGLGMGPQLNLMKELANGWRAFDQSALQDHLNSFNNWKVEIEGLSIHFLHHRSTRAGALPLILCHGWPGGYHEFLHVVQLLTEPEGADAQAFHLVVPSMPGYAFSSPPPTAKWGMEDTARVFDKLMTGLGYNKYVAQGGDWGSITARCLGALHKDHCIAVHLNFCPVPPPFPFDQFNPRTLLNWMPRFVISDQQRAKLERGLAYLEKGSAYYVMQQLTPRTPAYALNDSPIGLLAWIGEKMIPGINEASAQPNPTLNRDALYTTLSLYWFTNSIGTSFLPYSLNPHFSTFLTSPRYRLPNFALSSFPGELFSPTPRDAARTGVMRWYKEADDGGHFAALEKPDVFSQHVREAVKAMLSS</sequence>
<organism evidence="5">
    <name type="scientific">Rhodotorula araucariae</name>
    <dbReference type="NCBI Taxonomy" id="86829"/>
    <lineage>
        <taxon>Eukaryota</taxon>
        <taxon>Fungi</taxon>
        <taxon>Dikarya</taxon>
        <taxon>Basidiomycota</taxon>
        <taxon>Pucciniomycotina</taxon>
        <taxon>Microbotryomycetes</taxon>
        <taxon>Sporidiobolales</taxon>
        <taxon>Sporidiobolaceae</taxon>
        <taxon>Rhodotorula</taxon>
    </lineage>
</organism>
<evidence type="ECO:0000256" key="2">
    <source>
        <dbReference type="ARBA" id="ARBA00022801"/>
    </source>
</evidence>
<feature type="active site" description="Proton donor" evidence="3">
    <location>
        <position position="332"/>
    </location>
</feature>
<dbReference type="Gene3D" id="3.40.50.1820">
    <property type="entry name" value="alpha/beta hydrolase"/>
    <property type="match status" value="1"/>
</dbReference>
<feature type="domain" description="Epoxide hydrolase N-terminal" evidence="4">
    <location>
        <begin position="11"/>
        <end position="125"/>
    </location>
</feature>
<dbReference type="PIRSF" id="PIRSF001112">
    <property type="entry name" value="Epoxide_hydrolase"/>
    <property type="match status" value="1"/>
</dbReference>
<comment type="similarity">
    <text evidence="1">Belongs to the peptidase S33 family.</text>
</comment>
<feature type="active site" description="Proton acceptor" evidence="3">
    <location>
        <position position="386"/>
    </location>
</feature>
<dbReference type="PANTHER" id="PTHR21661:SF79">
    <property type="entry name" value="EPOXIDE HYDROLASE"/>
    <property type="match status" value="1"/>
</dbReference>
<dbReference type="Pfam" id="PF06441">
    <property type="entry name" value="EHN"/>
    <property type="match status" value="1"/>
</dbReference>
<dbReference type="InterPro" id="IPR010497">
    <property type="entry name" value="Epoxide_hydro_N"/>
</dbReference>
<evidence type="ECO:0000313" key="5">
    <source>
        <dbReference type="EMBL" id="AAN32663.1"/>
    </source>
</evidence>
<gene>
    <name evidence="5" type="primary">EPH1</name>
</gene>
<dbReference type="SMR" id="Q8J2N3"/>
<feature type="active site" description="Nucleophile" evidence="3">
    <location>
        <position position="191"/>
    </location>
</feature>
<dbReference type="AlphaFoldDB" id="Q8J2N3"/>